<keyword evidence="2" id="KW-1185">Reference proteome</keyword>
<sequence>MSSTAARVIASATAPPLTLPSRNSERHLPNFDQFNTHAQRQQQLLFQPLCEEEVAYSKDNNGVVHHHFYLPHVSSVAVTPVRACLVDSGGCTVPVASISFAAPITGYLDGVRIGTMSAPVGLHCVALMVDGKPVLKLYPRIGCLHRL</sequence>
<organism evidence="1 2">
    <name type="scientific">Leishmania lindenbergi</name>
    <dbReference type="NCBI Taxonomy" id="651832"/>
    <lineage>
        <taxon>Eukaryota</taxon>
        <taxon>Discoba</taxon>
        <taxon>Euglenozoa</taxon>
        <taxon>Kinetoplastea</taxon>
        <taxon>Metakinetoplastina</taxon>
        <taxon>Trypanosomatida</taxon>
        <taxon>Trypanosomatidae</taxon>
        <taxon>Leishmaniinae</taxon>
        <taxon>Leishmania</taxon>
    </lineage>
</organism>
<dbReference type="EMBL" id="JBAMZK010000022">
    <property type="protein sequence ID" value="KAL0505785.1"/>
    <property type="molecule type" value="Genomic_DNA"/>
</dbReference>
<dbReference type="Proteomes" id="UP001500131">
    <property type="component" value="Unassembled WGS sequence"/>
</dbReference>
<evidence type="ECO:0000313" key="1">
    <source>
        <dbReference type="EMBL" id="KAL0505785.1"/>
    </source>
</evidence>
<name>A0AAW3AI51_9TRYP</name>
<gene>
    <name evidence="1" type="ORF">Q4I31_003566</name>
</gene>
<proteinExistence type="predicted"/>
<reference evidence="1 2" key="1">
    <citation type="submission" date="2024-02" db="EMBL/GenBank/DDBJ databases">
        <title>FIRST GENOME SEQUENCES OF Leishmania (Viannia) shawi, Leishmania (Viannia) lindenbergi AND Leishmania (Viannia) utingensis.</title>
        <authorList>
            <person name="Resadore F."/>
            <person name="Custodio M.G.F."/>
            <person name="Boite M.C."/>
            <person name="Cupolillo E."/>
            <person name="Ferreira G.E.M."/>
        </authorList>
    </citation>
    <scope>NUCLEOTIDE SEQUENCE [LARGE SCALE GENOMIC DNA]</scope>
    <source>
        <strain evidence="1 2">MHOM/BR/1966/M15733</strain>
    </source>
</reference>
<dbReference type="AlphaFoldDB" id="A0AAW3AI51"/>
<accession>A0AAW3AI51</accession>
<comment type="caution">
    <text evidence="1">The sequence shown here is derived from an EMBL/GenBank/DDBJ whole genome shotgun (WGS) entry which is preliminary data.</text>
</comment>
<evidence type="ECO:0000313" key="2">
    <source>
        <dbReference type="Proteomes" id="UP001500131"/>
    </source>
</evidence>
<protein>
    <submittedName>
        <fullName evidence="1">Uncharacterized protein</fullName>
    </submittedName>
</protein>